<keyword evidence="1" id="KW-0175">Coiled coil</keyword>
<evidence type="ECO:0008006" key="4">
    <source>
        <dbReference type="Google" id="ProtNLM"/>
    </source>
</evidence>
<dbReference type="Proteomes" id="UP000764045">
    <property type="component" value="Unassembled WGS sequence"/>
</dbReference>
<evidence type="ECO:0000313" key="2">
    <source>
        <dbReference type="EMBL" id="MBM6660822.1"/>
    </source>
</evidence>
<comment type="caution">
    <text evidence="2">The sequence shown here is derived from an EMBL/GenBank/DDBJ whole genome shotgun (WGS) entry which is preliminary data.</text>
</comment>
<feature type="coiled-coil region" evidence="1">
    <location>
        <begin position="91"/>
        <end position="125"/>
    </location>
</feature>
<name>A0A939B477_9BACT</name>
<evidence type="ECO:0000256" key="1">
    <source>
        <dbReference type="SAM" id="Coils"/>
    </source>
</evidence>
<dbReference type="RefSeq" id="WP_205107959.1">
    <property type="nucleotide sequence ID" value="NZ_CAWUJD010000001.1"/>
</dbReference>
<dbReference type="EMBL" id="JACJJL010000004">
    <property type="protein sequence ID" value="MBM6660822.1"/>
    <property type="molecule type" value="Genomic_DNA"/>
</dbReference>
<dbReference type="Gene3D" id="1.25.40.10">
    <property type="entry name" value="Tetratricopeptide repeat domain"/>
    <property type="match status" value="1"/>
</dbReference>
<accession>A0A939B477</accession>
<gene>
    <name evidence="2" type="ORF">H6B30_03475</name>
</gene>
<evidence type="ECO:0000313" key="3">
    <source>
        <dbReference type="Proteomes" id="UP000764045"/>
    </source>
</evidence>
<protein>
    <recommendedName>
        <fullName evidence="4">Lipoprotein</fullName>
    </recommendedName>
</protein>
<sequence>MTKKHITAALIAVAALAACGDNGARSEADRLLERANTEFESKQYDKALRTIDSLRRVYPNAIETRKEALKLYQDISLKQAQDDLALTDSALQAVKAAYRQLKDSVEKKRANLTATEDELSTLNLTKVKMDSLQVRFDVQCAKIKYIHKKQKEE</sequence>
<dbReference type="PROSITE" id="PS51257">
    <property type="entry name" value="PROKAR_LIPOPROTEIN"/>
    <property type="match status" value="1"/>
</dbReference>
<proteinExistence type="predicted"/>
<dbReference type="AlphaFoldDB" id="A0A939B477"/>
<dbReference type="InterPro" id="IPR011990">
    <property type="entry name" value="TPR-like_helical_dom_sf"/>
</dbReference>
<organism evidence="2 3">
    <name type="scientific">Marseilla massiliensis</name>
    <dbReference type="NCBI Taxonomy" id="1841864"/>
    <lineage>
        <taxon>Bacteria</taxon>
        <taxon>Pseudomonadati</taxon>
        <taxon>Bacteroidota</taxon>
        <taxon>Bacteroidia</taxon>
        <taxon>Bacteroidales</taxon>
        <taxon>Prevotellaceae</taxon>
        <taxon>Marseilla</taxon>
    </lineage>
</organism>
<reference evidence="2 3" key="1">
    <citation type="journal article" date="2021" name="Sci. Rep.">
        <title>The distribution of antibiotic resistance genes in chicken gut microbiota commensals.</title>
        <authorList>
            <person name="Juricova H."/>
            <person name="Matiasovicova J."/>
            <person name="Kubasova T."/>
            <person name="Cejkova D."/>
            <person name="Rychlik I."/>
        </authorList>
    </citation>
    <scope>NUCLEOTIDE SEQUENCE [LARGE SCALE GENOMIC DNA]</scope>
    <source>
        <strain evidence="2 3">An819</strain>
    </source>
</reference>
<keyword evidence="3" id="KW-1185">Reference proteome</keyword>